<gene>
    <name evidence="4" type="ORF">J2S44_005568</name>
</gene>
<dbReference type="Pfam" id="PF14021">
    <property type="entry name" value="TNT"/>
    <property type="match status" value="1"/>
</dbReference>
<feature type="region of interest" description="Disordered" evidence="1">
    <location>
        <begin position="35"/>
        <end position="74"/>
    </location>
</feature>
<keyword evidence="5" id="KW-1185">Reference proteome</keyword>
<sequence length="230" mass="24865">METFRLGVPVKIRSLATAVVTAVLVAVAAPPPAAAAISGPCRPGTPPVAEPTGDFYANRGELGPEQLPDDEPAGSLMTGYRRFGGMAKEAFTERYRTAQGWRYPPEDGFLILRGVAVRYEQTMVAGARIDRFGYDGGRYLAPVDTLYLQRALPPQNLNTPAGAPQSNYHVYCVLRPFTVEAGPIAPWFGQPGLGLQYKLDGRFLPAAGDEISVDWLIDHGYLVEEDPAAD</sequence>
<dbReference type="PANTHER" id="PTHR42059">
    <property type="entry name" value="TNT DOMAIN-CONTAINING PROTEIN"/>
    <property type="match status" value="1"/>
</dbReference>
<feature type="signal peptide" evidence="2">
    <location>
        <begin position="1"/>
        <end position="35"/>
    </location>
</feature>
<dbReference type="Proteomes" id="UP001183629">
    <property type="component" value="Unassembled WGS sequence"/>
</dbReference>
<dbReference type="InterPro" id="IPR025331">
    <property type="entry name" value="TNT"/>
</dbReference>
<evidence type="ECO:0000313" key="4">
    <source>
        <dbReference type="EMBL" id="MDR7325318.1"/>
    </source>
</evidence>
<dbReference type="GO" id="GO:0050135">
    <property type="term" value="F:NADP+ nucleosidase activity"/>
    <property type="evidence" value="ECO:0007669"/>
    <property type="project" value="InterPro"/>
</dbReference>
<feature type="chain" id="PRO_5042157372" description="TNT domain-containing protein" evidence="2">
    <location>
        <begin position="36"/>
        <end position="230"/>
    </location>
</feature>
<name>A0AAE4CWB9_9ACTN</name>
<dbReference type="PANTHER" id="PTHR42059:SF1">
    <property type="entry name" value="TNT DOMAIN-CONTAINING PROTEIN"/>
    <property type="match status" value="1"/>
</dbReference>
<dbReference type="EMBL" id="JAVDYC010000001">
    <property type="protein sequence ID" value="MDR7325318.1"/>
    <property type="molecule type" value="Genomic_DNA"/>
</dbReference>
<evidence type="ECO:0000313" key="5">
    <source>
        <dbReference type="Proteomes" id="UP001183629"/>
    </source>
</evidence>
<keyword evidence="2" id="KW-0732">Signal</keyword>
<evidence type="ECO:0000259" key="3">
    <source>
        <dbReference type="Pfam" id="PF14021"/>
    </source>
</evidence>
<evidence type="ECO:0000256" key="2">
    <source>
        <dbReference type="SAM" id="SignalP"/>
    </source>
</evidence>
<dbReference type="AlphaFoldDB" id="A0AAE4CWB9"/>
<protein>
    <recommendedName>
        <fullName evidence="3">TNT domain-containing protein</fullName>
    </recommendedName>
</protein>
<proteinExistence type="predicted"/>
<reference evidence="4 5" key="1">
    <citation type="submission" date="2023-07" db="EMBL/GenBank/DDBJ databases">
        <title>Sequencing the genomes of 1000 actinobacteria strains.</title>
        <authorList>
            <person name="Klenk H.-P."/>
        </authorList>
    </citation>
    <scope>NUCLEOTIDE SEQUENCE [LARGE SCALE GENOMIC DNA]</scope>
    <source>
        <strain evidence="4 5">DSM 44711</strain>
    </source>
</reference>
<evidence type="ECO:0000256" key="1">
    <source>
        <dbReference type="SAM" id="MobiDB-lite"/>
    </source>
</evidence>
<dbReference type="RefSeq" id="WP_310419945.1">
    <property type="nucleotide sequence ID" value="NZ_JAVDYC010000001.1"/>
</dbReference>
<organism evidence="4 5">
    <name type="scientific">Catenuloplanes niger</name>
    <dbReference type="NCBI Taxonomy" id="587534"/>
    <lineage>
        <taxon>Bacteria</taxon>
        <taxon>Bacillati</taxon>
        <taxon>Actinomycetota</taxon>
        <taxon>Actinomycetes</taxon>
        <taxon>Micromonosporales</taxon>
        <taxon>Micromonosporaceae</taxon>
        <taxon>Catenuloplanes</taxon>
    </lineage>
</organism>
<feature type="domain" description="TNT" evidence="3">
    <location>
        <begin position="123"/>
        <end position="224"/>
    </location>
</feature>
<comment type="caution">
    <text evidence="4">The sequence shown here is derived from an EMBL/GenBank/DDBJ whole genome shotgun (WGS) entry which is preliminary data.</text>
</comment>
<accession>A0AAE4CWB9</accession>
<dbReference type="InterPro" id="IPR053024">
    <property type="entry name" value="Fungal_surface_NADase"/>
</dbReference>